<gene>
    <name evidence="1" type="ORF">SCALOS_LOCUS1867</name>
</gene>
<keyword evidence="2" id="KW-1185">Reference proteome</keyword>
<dbReference type="Proteomes" id="UP000789860">
    <property type="component" value="Unassembled WGS sequence"/>
</dbReference>
<evidence type="ECO:0000313" key="2">
    <source>
        <dbReference type="Proteomes" id="UP000789860"/>
    </source>
</evidence>
<evidence type="ECO:0000313" key="1">
    <source>
        <dbReference type="EMBL" id="CAG8467078.1"/>
    </source>
</evidence>
<comment type="caution">
    <text evidence="1">The sequence shown here is derived from an EMBL/GenBank/DDBJ whole genome shotgun (WGS) entry which is preliminary data.</text>
</comment>
<accession>A0ACA9KDQ3</accession>
<protein>
    <submittedName>
        <fullName evidence="1">7037_t:CDS:1</fullName>
    </submittedName>
</protein>
<dbReference type="EMBL" id="CAJVPM010001450">
    <property type="protein sequence ID" value="CAG8467078.1"/>
    <property type="molecule type" value="Genomic_DNA"/>
</dbReference>
<organism evidence="1 2">
    <name type="scientific">Scutellospora calospora</name>
    <dbReference type="NCBI Taxonomy" id="85575"/>
    <lineage>
        <taxon>Eukaryota</taxon>
        <taxon>Fungi</taxon>
        <taxon>Fungi incertae sedis</taxon>
        <taxon>Mucoromycota</taxon>
        <taxon>Glomeromycotina</taxon>
        <taxon>Glomeromycetes</taxon>
        <taxon>Diversisporales</taxon>
        <taxon>Gigasporaceae</taxon>
        <taxon>Scutellospora</taxon>
    </lineage>
</organism>
<name>A0ACA9KDQ3_9GLOM</name>
<proteinExistence type="predicted"/>
<reference evidence="1" key="1">
    <citation type="submission" date="2021-06" db="EMBL/GenBank/DDBJ databases">
        <authorList>
            <person name="Kallberg Y."/>
            <person name="Tangrot J."/>
            <person name="Rosling A."/>
        </authorList>
    </citation>
    <scope>NUCLEOTIDE SEQUENCE</scope>
    <source>
        <strain evidence="1">AU212A</strain>
    </source>
</reference>
<sequence length="146" mass="17190">MDNNSLSSTLRIKDKLHRTRNPLVRKCNRCKRTKLHKYEKAQQCNFCDNITFSGNEVIDNWLVKTNNQKVFVEFIPYKQFSDITYIAKGGFSEIYKASCLNLKRKWNACKRNFTINDKSIVVLKHLNDSENINHDFLNEVCIVKIL</sequence>